<dbReference type="Pfam" id="PF00083">
    <property type="entry name" value="Sugar_tr"/>
    <property type="match status" value="1"/>
</dbReference>
<dbReference type="GO" id="GO:0015149">
    <property type="term" value="F:hexose transmembrane transporter activity"/>
    <property type="evidence" value="ECO:0007669"/>
    <property type="project" value="TreeGrafter"/>
</dbReference>
<keyword evidence="4 6" id="KW-1133">Transmembrane helix</keyword>
<reference evidence="10" key="1">
    <citation type="submission" date="2016-06" db="UniProtKB">
        <authorList>
            <consortium name="WormBaseParasite"/>
        </authorList>
    </citation>
    <scope>IDENTIFICATION</scope>
</reference>
<evidence type="ECO:0000256" key="1">
    <source>
        <dbReference type="ARBA" id="ARBA00004141"/>
    </source>
</evidence>
<protein>
    <submittedName>
        <fullName evidence="10">MFS domain-containing protein</fullName>
    </submittedName>
</protein>
<feature type="transmembrane region" description="Helical" evidence="6">
    <location>
        <begin position="39"/>
        <end position="63"/>
    </location>
</feature>
<dbReference type="InterPro" id="IPR005828">
    <property type="entry name" value="MFS_sugar_transport-like"/>
</dbReference>
<dbReference type="WBParaSite" id="SBAD_0000031501-mRNA-1">
    <property type="protein sequence ID" value="SBAD_0000031501-mRNA-1"/>
    <property type="gene ID" value="SBAD_0000031501"/>
</dbReference>
<dbReference type="OrthoDB" id="4540492at2759"/>
<evidence type="ECO:0000256" key="2">
    <source>
        <dbReference type="ARBA" id="ARBA00022448"/>
    </source>
</evidence>
<dbReference type="InterPro" id="IPR045263">
    <property type="entry name" value="GLUT"/>
</dbReference>
<dbReference type="PANTHER" id="PTHR23503:SF8">
    <property type="entry name" value="FACILITATED GLUCOSE TRANSPORTER PROTEIN 1"/>
    <property type="match status" value="1"/>
</dbReference>
<dbReference type="Proteomes" id="UP000270296">
    <property type="component" value="Unassembled WGS sequence"/>
</dbReference>
<keyword evidence="3 6" id="KW-0812">Transmembrane</keyword>
<dbReference type="InterPro" id="IPR020846">
    <property type="entry name" value="MFS_dom"/>
</dbReference>
<evidence type="ECO:0000313" key="8">
    <source>
        <dbReference type="EMBL" id="VDO82019.1"/>
    </source>
</evidence>
<comment type="subcellular location">
    <subcellularLocation>
        <location evidence="1">Membrane</location>
        <topology evidence="1">Multi-pass membrane protein</topology>
    </subcellularLocation>
</comment>
<proteinExistence type="predicted"/>
<keyword evidence="5 6" id="KW-0472">Membrane</keyword>
<evidence type="ECO:0000259" key="7">
    <source>
        <dbReference type="PROSITE" id="PS50850"/>
    </source>
</evidence>
<dbReference type="EMBL" id="UZAM01000612">
    <property type="protein sequence ID" value="VDO82019.1"/>
    <property type="molecule type" value="Genomic_DNA"/>
</dbReference>
<dbReference type="Gene3D" id="1.20.1250.20">
    <property type="entry name" value="MFS general substrate transporter like domains"/>
    <property type="match status" value="1"/>
</dbReference>
<evidence type="ECO:0000256" key="5">
    <source>
        <dbReference type="ARBA" id="ARBA00023136"/>
    </source>
</evidence>
<dbReference type="SUPFAM" id="SSF103473">
    <property type="entry name" value="MFS general substrate transporter"/>
    <property type="match status" value="1"/>
</dbReference>
<evidence type="ECO:0000256" key="3">
    <source>
        <dbReference type="ARBA" id="ARBA00022692"/>
    </source>
</evidence>
<feature type="transmembrane region" description="Helical" evidence="6">
    <location>
        <begin position="194"/>
        <end position="216"/>
    </location>
</feature>
<dbReference type="PROSITE" id="PS50850">
    <property type="entry name" value="MFS"/>
    <property type="match status" value="1"/>
</dbReference>
<evidence type="ECO:0000256" key="4">
    <source>
        <dbReference type="ARBA" id="ARBA00022989"/>
    </source>
</evidence>
<dbReference type="AlphaFoldDB" id="A0A183I9K4"/>
<dbReference type="InterPro" id="IPR036259">
    <property type="entry name" value="MFS_trans_sf"/>
</dbReference>
<evidence type="ECO:0000313" key="10">
    <source>
        <dbReference type="WBParaSite" id="SBAD_0000031501-mRNA-1"/>
    </source>
</evidence>
<dbReference type="PANTHER" id="PTHR23503">
    <property type="entry name" value="SOLUTE CARRIER FAMILY 2"/>
    <property type="match status" value="1"/>
</dbReference>
<evidence type="ECO:0000313" key="9">
    <source>
        <dbReference type="Proteomes" id="UP000270296"/>
    </source>
</evidence>
<keyword evidence="2" id="KW-0813">Transport</keyword>
<feature type="transmembrane region" description="Helical" evidence="6">
    <location>
        <begin position="222"/>
        <end position="240"/>
    </location>
</feature>
<evidence type="ECO:0000256" key="6">
    <source>
        <dbReference type="SAM" id="Phobius"/>
    </source>
</evidence>
<dbReference type="InterPro" id="IPR003663">
    <property type="entry name" value="Sugar/inositol_transpt"/>
</dbReference>
<feature type="transmembrane region" description="Helical" evidence="6">
    <location>
        <begin position="83"/>
        <end position="103"/>
    </location>
</feature>
<feature type="transmembrane region" description="Helical" evidence="6">
    <location>
        <begin position="115"/>
        <end position="134"/>
    </location>
</feature>
<accession>A0A183I9K4</accession>
<gene>
    <name evidence="8" type="ORF">SBAD_LOCUS298</name>
</gene>
<dbReference type="PRINTS" id="PR00171">
    <property type="entry name" value="SUGRTRNSPORT"/>
</dbReference>
<dbReference type="GO" id="GO:0016020">
    <property type="term" value="C:membrane"/>
    <property type="evidence" value="ECO:0007669"/>
    <property type="project" value="UniProtKB-SubCell"/>
</dbReference>
<reference evidence="8 9" key="2">
    <citation type="submission" date="2018-11" db="EMBL/GenBank/DDBJ databases">
        <authorList>
            <consortium name="Pathogen Informatics"/>
        </authorList>
    </citation>
    <scope>NUCLEOTIDE SEQUENCE [LARGE SCALE GENOMIC DNA]</scope>
</reference>
<name>A0A183I9K4_9BILA</name>
<feature type="domain" description="Major facilitator superfamily (MFS) profile" evidence="7">
    <location>
        <begin position="1"/>
        <end position="247"/>
    </location>
</feature>
<organism evidence="10">
    <name type="scientific">Soboliphyme baturini</name>
    <dbReference type="NCBI Taxonomy" id="241478"/>
    <lineage>
        <taxon>Eukaryota</taxon>
        <taxon>Metazoa</taxon>
        <taxon>Ecdysozoa</taxon>
        <taxon>Nematoda</taxon>
        <taxon>Enoplea</taxon>
        <taxon>Dorylaimia</taxon>
        <taxon>Dioctophymatida</taxon>
        <taxon>Dioctophymatoidea</taxon>
        <taxon>Soboliphymatidae</taxon>
        <taxon>Soboliphyme</taxon>
    </lineage>
</organism>
<feature type="transmembrane region" description="Helical" evidence="6">
    <location>
        <begin position="154"/>
        <end position="182"/>
    </location>
</feature>
<sequence>MKLRQKGYVSSEFDEMKMDLSKQKASPKPRFVDMFTDKVLRWALIIAAMMMLSQQLSGINAVMFYSTRIFRDAAQLQESEAQLATLGLGATNILMTLISTVIIDRAGRRSLHLTGLGGMCVSATMLTLFMTLTVRSMALAFDYSHNEIVYSYAWASYMSILFLFGFVISFAVGPGSIPWFFVSELFNENARGHATSIAVPINWFAAFIVCLTFPQLQTMIKQYTFLIFAVLLSLFWLFTYKFVPETKNRPVDDVVKELREFVKRH</sequence>
<keyword evidence="9" id="KW-1185">Reference proteome</keyword>